<proteinExistence type="predicted"/>
<evidence type="ECO:0000313" key="2">
    <source>
        <dbReference type="EMBL" id="KAK1939643.1"/>
    </source>
</evidence>
<dbReference type="EMBL" id="JAHBMH010000007">
    <property type="protein sequence ID" value="KAK1939643.1"/>
    <property type="molecule type" value="Genomic_DNA"/>
</dbReference>
<evidence type="ECO:0008006" key="4">
    <source>
        <dbReference type="Google" id="ProtNLM"/>
    </source>
</evidence>
<dbReference type="Proteomes" id="UP001195914">
    <property type="component" value="Unassembled WGS sequence"/>
</dbReference>
<protein>
    <recommendedName>
        <fullName evidence="4">Telomeric single stranded DNA binding POT1/Cdc13 domain-containing protein</fullName>
    </recommendedName>
</protein>
<name>A0AAD9GJU6_BABDI</name>
<feature type="compositionally biased region" description="Basic and acidic residues" evidence="1">
    <location>
        <begin position="131"/>
        <end position="148"/>
    </location>
</feature>
<comment type="caution">
    <text evidence="2">The sequence shown here is derived from an EMBL/GenBank/DDBJ whole genome shotgun (WGS) entry which is preliminary data.</text>
</comment>
<feature type="region of interest" description="Disordered" evidence="1">
    <location>
        <begin position="325"/>
        <end position="349"/>
    </location>
</feature>
<dbReference type="InterPro" id="IPR012340">
    <property type="entry name" value="NA-bd_OB-fold"/>
</dbReference>
<feature type="region of interest" description="Disordered" evidence="1">
    <location>
        <begin position="560"/>
        <end position="583"/>
    </location>
</feature>
<reference evidence="2" key="1">
    <citation type="journal article" date="2014" name="Nucleic Acids Res.">
        <title>The evolutionary dynamics of variant antigen genes in Babesia reveal a history of genomic innovation underlying host-parasite interaction.</title>
        <authorList>
            <person name="Jackson A.P."/>
            <person name="Otto T.D."/>
            <person name="Darby A."/>
            <person name="Ramaprasad A."/>
            <person name="Xia D."/>
            <person name="Echaide I.E."/>
            <person name="Farber M."/>
            <person name="Gahlot S."/>
            <person name="Gamble J."/>
            <person name="Gupta D."/>
            <person name="Gupta Y."/>
            <person name="Jackson L."/>
            <person name="Malandrin L."/>
            <person name="Malas T.B."/>
            <person name="Moussa E."/>
            <person name="Nair M."/>
            <person name="Reid A.J."/>
            <person name="Sanders M."/>
            <person name="Sharma J."/>
            <person name="Tracey A."/>
            <person name="Quail M.A."/>
            <person name="Weir W."/>
            <person name="Wastling J.M."/>
            <person name="Hall N."/>
            <person name="Willadsen P."/>
            <person name="Lingelbach K."/>
            <person name="Shiels B."/>
            <person name="Tait A."/>
            <person name="Berriman M."/>
            <person name="Allred D.R."/>
            <person name="Pain A."/>
        </authorList>
    </citation>
    <scope>NUCLEOTIDE SEQUENCE</scope>
    <source>
        <strain evidence="2">1802A</strain>
    </source>
</reference>
<evidence type="ECO:0000256" key="1">
    <source>
        <dbReference type="SAM" id="MobiDB-lite"/>
    </source>
</evidence>
<evidence type="ECO:0000313" key="3">
    <source>
        <dbReference type="Proteomes" id="UP001195914"/>
    </source>
</evidence>
<gene>
    <name evidence="2" type="ORF">X943_001885</name>
</gene>
<sequence>MGHGIIDTLDQFLDALNSSSQYGSNEWQTRLSTIRRTLQERRTAIESSSDPFIEGLSTILTVARTPGDITHNRSHVTPPCNDSTSSVGVAGAQIQALSRQSSVTSQYPVNSSVYCDLAYSPMNQPNSRPESICHSESGRSIDERRADEAGSGESSQAEPEYVGPVTPSAANIPFNRSPHDSHEVIVEIDADSQEVESPFSGSGFYRPLSSVKETMTVVNMYVVAVEMIRASVRNLITQRDVLNYRAIDPSVHGTPAGAGVDFSVQILAPNDAKQFHINFGDIIRLKRVNAQLVVDKSGNRHINIIMSLKNHPSMRVWPNESCYSRQDAMSDNNSPTGNDHASQDEATSELSRLESEAQVIYGGNKTGVEPEDLTIISRLRKWVREKLDAVDLTTNRNFLNSIAGAGPYASDFIVCILEVAPEPEVNLVVSDASSVAVVMGLNDILISNLIESNNSVKPGEWLKLRYMQRAPNCFQRADGSNAVVLKACNFSCVTRLPQCDLPHMKPIATSSSRSKRARRATRMKMWNSASGLNKSFPRHLFGSTGFVDRLLQYNCDEEGEFEKVPKSVDEEAEEGEIRAIPQH</sequence>
<reference evidence="2" key="2">
    <citation type="submission" date="2021-05" db="EMBL/GenBank/DDBJ databases">
        <authorList>
            <person name="Pain A."/>
        </authorList>
    </citation>
    <scope>NUCLEOTIDE SEQUENCE</scope>
    <source>
        <strain evidence="2">1802A</strain>
    </source>
</reference>
<organism evidence="2 3">
    <name type="scientific">Babesia divergens</name>
    <dbReference type="NCBI Taxonomy" id="32595"/>
    <lineage>
        <taxon>Eukaryota</taxon>
        <taxon>Sar</taxon>
        <taxon>Alveolata</taxon>
        <taxon>Apicomplexa</taxon>
        <taxon>Aconoidasida</taxon>
        <taxon>Piroplasmida</taxon>
        <taxon>Babesiidae</taxon>
        <taxon>Babesia</taxon>
    </lineage>
</organism>
<feature type="region of interest" description="Disordered" evidence="1">
    <location>
        <begin position="124"/>
        <end position="164"/>
    </location>
</feature>
<accession>A0AAD9GJU6</accession>
<keyword evidence="3" id="KW-1185">Reference proteome</keyword>
<dbReference type="Gene3D" id="2.40.50.140">
    <property type="entry name" value="Nucleic acid-binding proteins"/>
    <property type="match status" value="1"/>
</dbReference>
<dbReference type="AlphaFoldDB" id="A0AAD9GJU6"/>